<protein>
    <submittedName>
        <fullName evidence="1">Uncharacterized protein</fullName>
    </submittedName>
</protein>
<name>A0A080ZCP0_PHYNI</name>
<evidence type="ECO:0000313" key="1">
    <source>
        <dbReference type="EMBL" id="ETO64401.1"/>
    </source>
</evidence>
<proteinExistence type="predicted"/>
<evidence type="ECO:0000313" key="2">
    <source>
        <dbReference type="Proteomes" id="UP000028582"/>
    </source>
</evidence>
<dbReference type="AlphaFoldDB" id="A0A080ZCP0"/>
<organism evidence="1 2">
    <name type="scientific">Phytophthora nicotianae P1976</name>
    <dbReference type="NCBI Taxonomy" id="1317066"/>
    <lineage>
        <taxon>Eukaryota</taxon>
        <taxon>Sar</taxon>
        <taxon>Stramenopiles</taxon>
        <taxon>Oomycota</taxon>
        <taxon>Peronosporomycetes</taxon>
        <taxon>Peronosporales</taxon>
        <taxon>Peronosporaceae</taxon>
        <taxon>Phytophthora</taxon>
    </lineage>
</organism>
<comment type="caution">
    <text evidence="1">The sequence shown here is derived from an EMBL/GenBank/DDBJ whole genome shotgun (WGS) entry which is preliminary data.</text>
</comment>
<accession>A0A080ZCP0</accession>
<dbReference type="Proteomes" id="UP000028582">
    <property type="component" value="Unassembled WGS sequence"/>
</dbReference>
<reference evidence="1 2" key="1">
    <citation type="submission" date="2013-11" db="EMBL/GenBank/DDBJ databases">
        <title>The Genome Sequence of Phytophthora parasitica P1976.</title>
        <authorList>
            <consortium name="The Broad Institute Genomics Platform"/>
            <person name="Russ C."/>
            <person name="Tyler B."/>
            <person name="Panabieres F."/>
            <person name="Shan W."/>
            <person name="Tripathy S."/>
            <person name="Grunwald N."/>
            <person name="Machado M."/>
            <person name="Johnson C.S."/>
            <person name="Walker B."/>
            <person name="Young S."/>
            <person name="Zeng Q."/>
            <person name="Gargeya S."/>
            <person name="Fitzgerald M."/>
            <person name="Haas B."/>
            <person name="Abouelleil A."/>
            <person name="Allen A.W."/>
            <person name="Alvarado L."/>
            <person name="Arachchi H.M."/>
            <person name="Berlin A.M."/>
            <person name="Chapman S.B."/>
            <person name="Gainer-Dewar J."/>
            <person name="Goldberg J."/>
            <person name="Griggs A."/>
            <person name="Gujja S."/>
            <person name="Hansen M."/>
            <person name="Howarth C."/>
            <person name="Imamovic A."/>
            <person name="Ireland A."/>
            <person name="Larimer J."/>
            <person name="McCowan C."/>
            <person name="Murphy C."/>
            <person name="Pearson M."/>
            <person name="Poon T.W."/>
            <person name="Priest M."/>
            <person name="Roberts A."/>
            <person name="Saif S."/>
            <person name="Shea T."/>
            <person name="Sisk P."/>
            <person name="Sykes S."/>
            <person name="Wortman J."/>
            <person name="Nusbaum C."/>
            <person name="Birren B."/>
        </authorList>
    </citation>
    <scope>NUCLEOTIDE SEQUENCE [LARGE SCALE GENOMIC DNA]</scope>
    <source>
        <strain evidence="1 2">P1976</strain>
    </source>
</reference>
<sequence>MDTFNVPHLKGRVGTITQQVQPTYIVATSSDQASKLLATLSPTWTRVLSWRHGSSGSGQLRDATMWCGSDWQLTATLIAE</sequence>
<gene>
    <name evidence="1" type="ORF">F444_18070</name>
</gene>
<dbReference type="EMBL" id="ANJA01003274">
    <property type="protein sequence ID" value="ETO64401.1"/>
    <property type="molecule type" value="Genomic_DNA"/>
</dbReference>